<comment type="cofactor">
    <cofactor evidence="1">
        <name>Fe(2+)</name>
        <dbReference type="ChEBI" id="CHEBI:29033"/>
    </cofactor>
</comment>
<evidence type="ECO:0000256" key="2">
    <source>
        <dbReference type="ARBA" id="ARBA00022723"/>
    </source>
</evidence>
<name>A0A0V4YNL8_PSEAI</name>
<organism evidence="4 5">
    <name type="scientific">Pseudomonas aeruginosa</name>
    <dbReference type="NCBI Taxonomy" id="287"/>
    <lineage>
        <taxon>Bacteria</taxon>
        <taxon>Pseudomonadati</taxon>
        <taxon>Pseudomonadota</taxon>
        <taxon>Gammaproteobacteria</taxon>
        <taxon>Pseudomonadales</taxon>
        <taxon>Pseudomonadaceae</taxon>
        <taxon>Pseudomonas</taxon>
    </lineage>
</organism>
<protein>
    <submittedName>
        <fullName evidence="4">Uncharacterized protein</fullName>
    </submittedName>
</protein>
<evidence type="ECO:0000313" key="5">
    <source>
        <dbReference type="Proteomes" id="UP000433532"/>
    </source>
</evidence>
<dbReference type="PANTHER" id="PTHR13096:SF8">
    <property type="entry name" value="RIBOSOMAL OXYGENASE 1"/>
    <property type="match status" value="1"/>
</dbReference>
<dbReference type="InterPro" id="IPR039994">
    <property type="entry name" value="NO66-like"/>
</dbReference>
<dbReference type="PROSITE" id="PS51184">
    <property type="entry name" value="JMJC"/>
    <property type="match status" value="1"/>
</dbReference>
<proteinExistence type="predicted"/>
<dbReference type="SUPFAM" id="SSF51197">
    <property type="entry name" value="Clavaminate synthase-like"/>
    <property type="match status" value="1"/>
</dbReference>
<evidence type="ECO:0000256" key="1">
    <source>
        <dbReference type="ARBA" id="ARBA00001954"/>
    </source>
</evidence>
<accession>A0A0V4YNL8</accession>
<dbReference type="Proteomes" id="UP000433532">
    <property type="component" value="Unassembled WGS sequence"/>
</dbReference>
<keyword evidence="2" id="KW-0479">Metal-binding</keyword>
<dbReference type="EMBL" id="WOAD01000009">
    <property type="protein sequence ID" value="MUI35965.1"/>
    <property type="molecule type" value="Genomic_DNA"/>
</dbReference>
<dbReference type="RefSeq" id="WP_003130264.1">
    <property type="nucleotide sequence ID" value="NZ_BBQK01000010.1"/>
</dbReference>
<evidence type="ECO:0000313" key="4">
    <source>
        <dbReference type="EMBL" id="MUI35965.1"/>
    </source>
</evidence>
<dbReference type="Gene3D" id="2.60.120.650">
    <property type="entry name" value="Cupin"/>
    <property type="match status" value="1"/>
</dbReference>
<dbReference type="GO" id="GO:0046872">
    <property type="term" value="F:metal ion binding"/>
    <property type="evidence" value="ECO:0007669"/>
    <property type="project" value="UniProtKB-KW"/>
</dbReference>
<comment type="caution">
    <text evidence="4">The sequence shown here is derived from an EMBL/GenBank/DDBJ whole genome shotgun (WGS) entry which is preliminary data.</text>
</comment>
<keyword evidence="3" id="KW-0408">Iron</keyword>
<gene>
    <name evidence="4" type="ORF">GNQ48_13180</name>
</gene>
<dbReference type="PANTHER" id="PTHR13096">
    <property type="entry name" value="MINA53 MYC INDUCED NUCLEAR ANTIGEN"/>
    <property type="match status" value="1"/>
</dbReference>
<dbReference type="AlphaFoldDB" id="A0A0V4YNL8"/>
<evidence type="ECO:0000256" key="3">
    <source>
        <dbReference type="ARBA" id="ARBA00023004"/>
    </source>
</evidence>
<dbReference type="InterPro" id="IPR003347">
    <property type="entry name" value="JmjC_dom"/>
</dbReference>
<reference evidence="4 5" key="1">
    <citation type="submission" date="2019-11" db="EMBL/GenBank/DDBJ databases">
        <title>Genomes of ocular Pseudomonas aeruginosa isolates.</title>
        <authorList>
            <person name="Khan M."/>
            <person name="Rice S.A."/>
            <person name="Willcox M.D.P."/>
            <person name="Stapleton F."/>
        </authorList>
    </citation>
    <scope>NUCLEOTIDE SEQUENCE [LARGE SCALE GENOMIC DNA]</scope>
    <source>
        <strain evidence="4 5">PA221</strain>
    </source>
</reference>
<dbReference type="Pfam" id="PF08007">
    <property type="entry name" value="JmjC_2"/>
    <property type="match status" value="1"/>
</dbReference>
<sequence length="195" mass="21334">MDIVHSHGHDPGVLDPRTDRLFVVALSQSPAKVMLRAADGAHLEIALPASGAPDRPAGTRCYMNLERTVVELRERLKPRDCGAAVIDRVNAYISPPGCGAPLHFDIRTVWIVQLFGCKTWRLGDKPAVEQPSHNCVLPNGERHVIYDGRELEAPTRMRTYNLFPGDWLLVPKGVWHETTTTAGSVSATLAAPEGS</sequence>